<dbReference type="GO" id="GO:0046872">
    <property type="term" value="F:metal ion binding"/>
    <property type="evidence" value="ECO:0007669"/>
    <property type="project" value="UniProtKB-KW"/>
</dbReference>
<feature type="compositionally biased region" description="Basic residues" evidence="5">
    <location>
        <begin position="943"/>
        <end position="952"/>
    </location>
</feature>
<dbReference type="Gene3D" id="2.30.42.10">
    <property type="match status" value="1"/>
</dbReference>
<evidence type="ECO:0000256" key="2">
    <source>
        <dbReference type="ARBA" id="ARBA00022833"/>
    </source>
</evidence>
<feature type="domain" description="PDZ" evidence="7">
    <location>
        <begin position="815"/>
        <end position="901"/>
    </location>
</feature>
<dbReference type="PROSITE" id="PS50106">
    <property type="entry name" value="PDZ"/>
    <property type="match status" value="1"/>
</dbReference>
<dbReference type="InterPro" id="IPR041489">
    <property type="entry name" value="PDZ_6"/>
</dbReference>
<feature type="region of interest" description="Disordered" evidence="5">
    <location>
        <begin position="1264"/>
        <end position="1323"/>
    </location>
</feature>
<dbReference type="PANTHER" id="PTHR15551">
    <property type="entry name" value="LIM DOMAIN ONLY 7"/>
    <property type="match status" value="1"/>
</dbReference>
<reference evidence="8" key="2">
    <citation type="journal article" date="2016" name="Mol. Ecol.">
        <title>Population genomics of the filarial nematode parasite Wuchereria bancrofti from mosquitoes.</title>
        <authorList>
            <person name="Small S.T."/>
            <person name="Reimer L.J."/>
            <person name="Tisch D.J."/>
            <person name="King C.L."/>
            <person name="Christensen B.M."/>
            <person name="Siba P.M."/>
            <person name="Kazura J.W."/>
            <person name="Serre D."/>
            <person name="Zimmerman P.A."/>
        </authorList>
    </citation>
    <scope>NUCLEOTIDE SEQUENCE</scope>
    <source>
        <strain evidence="8">pt0022</strain>
    </source>
</reference>
<evidence type="ECO:0000313" key="9">
    <source>
        <dbReference type="WBParaSite" id="mrna-Wban_04256"/>
    </source>
</evidence>
<evidence type="ECO:0000259" key="7">
    <source>
        <dbReference type="PROSITE" id="PS50106"/>
    </source>
</evidence>
<feature type="region of interest" description="Disordered" evidence="5">
    <location>
        <begin position="410"/>
        <end position="474"/>
    </location>
</feature>
<organism evidence="8 9">
    <name type="scientific">Wuchereria bancrofti</name>
    <dbReference type="NCBI Taxonomy" id="6293"/>
    <lineage>
        <taxon>Eukaryota</taxon>
        <taxon>Metazoa</taxon>
        <taxon>Ecdysozoa</taxon>
        <taxon>Nematoda</taxon>
        <taxon>Chromadorea</taxon>
        <taxon>Rhabditida</taxon>
        <taxon>Spirurina</taxon>
        <taxon>Spiruromorpha</taxon>
        <taxon>Filarioidea</taxon>
        <taxon>Onchocercidae</taxon>
        <taxon>Wuchereria</taxon>
    </lineage>
</organism>
<dbReference type="GO" id="GO:0032034">
    <property type="term" value="F:myosin II head/neck binding"/>
    <property type="evidence" value="ECO:0007669"/>
    <property type="project" value="TreeGrafter"/>
</dbReference>
<dbReference type="GO" id="GO:0001725">
    <property type="term" value="C:stress fiber"/>
    <property type="evidence" value="ECO:0007669"/>
    <property type="project" value="TreeGrafter"/>
</dbReference>
<dbReference type="InterPro" id="IPR036872">
    <property type="entry name" value="CH_dom_sf"/>
</dbReference>
<feature type="region of interest" description="Disordered" evidence="5">
    <location>
        <begin position="935"/>
        <end position="977"/>
    </location>
</feature>
<dbReference type="GO" id="GO:0051496">
    <property type="term" value="P:positive regulation of stress fiber assembly"/>
    <property type="evidence" value="ECO:0007669"/>
    <property type="project" value="TreeGrafter"/>
</dbReference>
<dbReference type="SMART" id="SM00132">
    <property type="entry name" value="LIM"/>
    <property type="match status" value="1"/>
</dbReference>
<feature type="compositionally biased region" description="Basic and acidic residues" evidence="5">
    <location>
        <begin position="1235"/>
        <end position="1247"/>
    </location>
</feature>
<dbReference type="SUPFAM" id="SSF50156">
    <property type="entry name" value="PDZ domain-like"/>
    <property type="match status" value="1"/>
</dbReference>
<dbReference type="InterPro" id="IPR001478">
    <property type="entry name" value="PDZ"/>
</dbReference>
<dbReference type="CDD" id="cd00136">
    <property type="entry name" value="PDZ_canonical"/>
    <property type="match status" value="1"/>
</dbReference>
<keyword evidence="2 4" id="KW-0862">Zinc</keyword>
<evidence type="ECO:0000256" key="3">
    <source>
        <dbReference type="ARBA" id="ARBA00023038"/>
    </source>
</evidence>
<evidence type="ECO:0008006" key="10">
    <source>
        <dbReference type="Google" id="ProtNLM"/>
    </source>
</evidence>
<keyword evidence="3 4" id="KW-0440">LIM domain</keyword>
<feature type="compositionally biased region" description="Basic and acidic residues" evidence="5">
    <location>
        <begin position="437"/>
        <end position="447"/>
    </location>
</feature>
<dbReference type="Pfam" id="PF00412">
    <property type="entry name" value="LIM"/>
    <property type="match status" value="1"/>
</dbReference>
<reference evidence="8" key="1">
    <citation type="submission" date="2015-03" db="EMBL/GenBank/DDBJ databases">
        <title>Wuchereria bancrofti Genome Sequencing Papua New Guinea Strain.</title>
        <authorList>
            <person name="Small S.T."/>
            <person name="Serre D."/>
            <person name="Zimmerman P.A."/>
        </authorList>
    </citation>
    <scope>NUCLEOTIDE SEQUENCE [LARGE SCALE GENOMIC DNA]</scope>
    <source>
        <strain evidence="8">pt0022</strain>
    </source>
</reference>
<feature type="compositionally biased region" description="Basic and acidic residues" evidence="5">
    <location>
        <begin position="1283"/>
        <end position="1298"/>
    </location>
</feature>
<proteinExistence type="predicted"/>
<dbReference type="Gene3D" id="2.10.110.10">
    <property type="entry name" value="Cysteine Rich Protein"/>
    <property type="match status" value="1"/>
</dbReference>
<dbReference type="SMART" id="SM00228">
    <property type="entry name" value="PDZ"/>
    <property type="match status" value="1"/>
</dbReference>
<dbReference type="Gene3D" id="1.10.418.10">
    <property type="entry name" value="Calponin-like domain"/>
    <property type="match status" value="1"/>
</dbReference>
<dbReference type="Proteomes" id="UP000093561">
    <property type="component" value="Unassembled WGS sequence"/>
</dbReference>
<protein>
    <recommendedName>
        <fullName evidence="10">LIM domain-containing protein</fullName>
    </recommendedName>
</protein>
<dbReference type="Pfam" id="PF17820">
    <property type="entry name" value="PDZ_6"/>
    <property type="match status" value="1"/>
</dbReference>
<evidence type="ECO:0000256" key="1">
    <source>
        <dbReference type="ARBA" id="ARBA00022723"/>
    </source>
</evidence>
<reference evidence="9" key="3">
    <citation type="submission" date="2024-02" db="UniProtKB">
        <authorList>
            <consortium name="WormBaseParasite"/>
        </authorList>
    </citation>
    <scope>IDENTIFICATION</scope>
    <source>
        <strain evidence="9">pt0022</strain>
    </source>
</reference>
<keyword evidence="1 4" id="KW-0479">Metal-binding</keyword>
<evidence type="ECO:0000259" key="6">
    <source>
        <dbReference type="PROSITE" id="PS50023"/>
    </source>
</evidence>
<dbReference type="CDD" id="cd08368">
    <property type="entry name" value="LIM"/>
    <property type="match status" value="1"/>
</dbReference>
<dbReference type="InterPro" id="IPR036034">
    <property type="entry name" value="PDZ_sf"/>
</dbReference>
<feature type="compositionally biased region" description="Polar residues" evidence="5">
    <location>
        <begin position="283"/>
        <end position="297"/>
    </location>
</feature>
<dbReference type="PANTHER" id="PTHR15551:SF3">
    <property type="entry name" value="LIM AND CALPONIN HOMOLOGY DOMAINS-CONTAINING PROTEIN 1"/>
    <property type="match status" value="1"/>
</dbReference>
<name>A0AAF5PQX9_WUCBA</name>
<dbReference type="PROSITE" id="PS00478">
    <property type="entry name" value="LIM_DOMAIN_1"/>
    <property type="match status" value="1"/>
</dbReference>
<dbReference type="WBParaSite" id="mrna-Wban_04256">
    <property type="protein sequence ID" value="mrna-Wban_04256"/>
    <property type="gene ID" value="Wban_04256"/>
</dbReference>
<evidence type="ECO:0000256" key="4">
    <source>
        <dbReference type="PROSITE-ProRule" id="PRU00125"/>
    </source>
</evidence>
<feature type="domain" description="LIM zinc-binding" evidence="6">
    <location>
        <begin position="1331"/>
        <end position="1397"/>
    </location>
</feature>
<feature type="region of interest" description="Disordered" evidence="5">
    <location>
        <begin position="278"/>
        <end position="306"/>
    </location>
</feature>
<evidence type="ECO:0000256" key="5">
    <source>
        <dbReference type="SAM" id="MobiDB-lite"/>
    </source>
</evidence>
<evidence type="ECO:0000313" key="8">
    <source>
        <dbReference type="Proteomes" id="UP000093561"/>
    </source>
</evidence>
<dbReference type="PROSITE" id="PS50023">
    <property type="entry name" value="LIM_DOMAIN_2"/>
    <property type="match status" value="1"/>
</dbReference>
<dbReference type="SUPFAM" id="SSF47576">
    <property type="entry name" value="Calponin-homology domain, CH-domain"/>
    <property type="match status" value="1"/>
</dbReference>
<dbReference type="InterPro" id="IPR001781">
    <property type="entry name" value="Znf_LIM"/>
</dbReference>
<dbReference type="GO" id="GO:0051893">
    <property type="term" value="P:regulation of focal adhesion assembly"/>
    <property type="evidence" value="ECO:0007669"/>
    <property type="project" value="TreeGrafter"/>
</dbReference>
<sequence length="1403" mass="157800">MKEYYDSDELAFFLDMAMNESQRWLEVTCRELFIDSDDFIYSLRYGTHLRKIINKIIPGCFDLSRNRHGKTTQTTRQILIRANVPYTEVKNYIDDEDWILQFLLICLYRLHIPQHLLFLREDLEQYEGFEKPYEVFIKKQLASTVGKFSKCENYDSIRIRRFCATILALFNACNSTVHVPQLDYTALEPLIQYHLSICRKQPNPSLQAILSRPNFDLVYIVSSLVEQVSSFNDEISNRTQLNTTTSSSDKEVVTTMDYDYTVKKYLADLNSEYSAEELSSYSTGTNGSRSGPSYNSEHSTENSERLIPTRQQLKLTSQVAHNPLQFITAQSGATALCEQAKQQLIISDQQKRIRNEVRKNMCNDDDEDETGWQSNLDSWLSKRKTAILRWKDDSISKSDKKREDIIQSKIIQQQQQQQQKEKEKQQHRQHSTNDNINDPKKQKEERLTSNSLPLEEHQEDSGIENNCRSSSIDDHSPAASIDFCSSIELNQLDTRNSFTSSLSSSPPNYQQYCYQHLELSSSSILSLPEKSFIDSVFGHNKIDTEDSYLTPSTSKLLRTDTITKASFPEYNQSRSITPQADKFQGYLSGEHSDSDSDFPAPPDYLLPATTVRQQPIISANNLYGQSEHSNMKNNSLSATKHDSLSTAAAGKRNTSGIATEGVSLGIELCREQSANITAVKFPTPRQINSPCHNYNKAVIETSDGNAQNETDITNKPKQVTSPFLPYTSTALSTVQAKGHLVGTIDGIYPRTSPKFSRTNRLTNEIHEGTVPKSHLKTVDIQFEDKPGAAYQPSNIDKNYMKMNLQNGTGEMISVKINLSNDNGNDTRKYFGFTIAGGKDKNAPVKIDAVIVGTPADQAGLQVGDLLLSINGESVMDRYYQCVVRMLHEAERIGNIELKIRRSDNAVIAENPSSAIDQRSTISFDQKRALFGDKCTTKNSSSKGIRKQKHSSPARKWSTGNINKQPENDKFPTTTTTSTTVAPVTHNVKDGIVMRSNSFLSSISTLDDDDSRMAYVGGKYAMRHSRERFSSRTSLASSTSCSITAGGSDPDYRVTSLHDKPKPGKLADFIPEVERKTDAGYDQDDGASAYSSSFSRRESDVDGFTNLFTSEDDGEVPLVLRNYDITPVRSVTTSPIQHKISYWMKKDEVRTMSLPRNIGGEYRRNGYVVPCNHSFATKSAIQRNAIISDGNTNSNSGQMKTLSTDSREWRQIIEQQRLPSPGDPECRNQLDEDLKFQVRPNKGTETHHSSRCGSKKIARHLLHAEETRTKKSGSGIENLLSADQSKRSSEHNRSIDSDLNRANVSDEPNNRKVNNKLSSNTDEPLLSVSGKHHCSHCSMELGRGAAMIIESLNLFYHLSCFRCYVCKMTLGNGTRGTDVRVRDSKLHCQSCYSSEESGLKFSKV</sequence>
<accession>A0AAF5PQX9</accession>
<feature type="compositionally biased region" description="Polar residues" evidence="5">
    <location>
        <begin position="1299"/>
        <end position="1321"/>
    </location>
</feature>
<feature type="region of interest" description="Disordered" evidence="5">
    <location>
        <begin position="1235"/>
        <end position="1254"/>
    </location>
</feature>